<dbReference type="EMBL" id="HBUF01348098">
    <property type="protein sequence ID" value="CAG6711344.1"/>
    <property type="molecule type" value="Transcribed_RNA"/>
</dbReference>
<dbReference type="EMBL" id="HBUF01348099">
    <property type="protein sequence ID" value="CAG6711345.1"/>
    <property type="molecule type" value="Transcribed_RNA"/>
</dbReference>
<evidence type="ECO:0000313" key="1">
    <source>
        <dbReference type="EMBL" id="CAG6711345.1"/>
    </source>
</evidence>
<sequence>MEKFMTCRTGPRSNGNFRISPSNLTRNLSFRFQTYAYQSILLRKDFNCVMRITNYRPFVKANILLHMPGLESRPPDYESVVLPRKHFTQNTRGAECVESKTENNTSS</sequence>
<dbReference type="EMBL" id="HBUF01348097">
    <property type="protein sequence ID" value="CAG6711343.1"/>
    <property type="molecule type" value="Transcribed_RNA"/>
</dbReference>
<organism evidence="1">
    <name type="scientific">Cacopsylla melanoneura</name>
    <dbReference type="NCBI Taxonomy" id="428564"/>
    <lineage>
        <taxon>Eukaryota</taxon>
        <taxon>Metazoa</taxon>
        <taxon>Ecdysozoa</taxon>
        <taxon>Arthropoda</taxon>
        <taxon>Hexapoda</taxon>
        <taxon>Insecta</taxon>
        <taxon>Pterygota</taxon>
        <taxon>Neoptera</taxon>
        <taxon>Paraneoptera</taxon>
        <taxon>Hemiptera</taxon>
        <taxon>Sternorrhyncha</taxon>
        <taxon>Psylloidea</taxon>
        <taxon>Psyllidae</taxon>
        <taxon>Psyllinae</taxon>
        <taxon>Cacopsylla</taxon>
    </lineage>
</organism>
<protein>
    <submittedName>
        <fullName evidence="1">Uncharacterized protein</fullName>
    </submittedName>
</protein>
<proteinExistence type="predicted"/>
<name>A0A8D8UUM4_9HEMI</name>
<accession>A0A8D8UUM4</accession>
<reference evidence="1" key="1">
    <citation type="submission" date="2021-05" db="EMBL/GenBank/DDBJ databases">
        <authorList>
            <person name="Alioto T."/>
            <person name="Alioto T."/>
            <person name="Gomez Garrido J."/>
        </authorList>
    </citation>
    <scope>NUCLEOTIDE SEQUENCE</scope>
</reference>
<dbReference type="AlphaFoldDB" id="A0A8D8UUM4"/>